<feature type="coiled-coil region" evidence="1">
    <location>
        <begin position="159"/>
        <end position="191"/>
    </location>
</feature>
<reference evidence="2 3" key="1">
    <citation type="journal article" date="2017" name="Nat. Commun.">
        <title>Genome assembly with in vitro proximity ligation data and whole-genome triplication in lettuce.</title>
        <authorList>
            <person name="Reyes-Chin-Wo S."/>
            <person name="Wang Z."/>
            <person name="Yang X."/>
            <person name="Kozik A."/>
            <person name="Arikit S."/>
            <person name="Song C."/>
            <person name="Xia L."/>
            <person name="Froenicke L."/>
            <person name="Lavelle D.O."/>
            <person name="Truco M.J."/>
            <person name="Xia R."/>
            <person name="Zhu S."/>
            <person name="Xu C."/>
            <person name="Xu H."/>
            <person name="Xu X."/>
            <person name="Cox K."/>
            <person name="Korf I."/>
            <person name="Meyers B.C."/>
            <person name="Michelmore R.W."/>
        </authorList>
    </citation>
    <scope>NUCLEOTIDE SEQUENCE [LARGE SCALE GENOMIC DNA]</scope>
    <source>
        <strain evidence="3">cv. Salinas</strain>
        <tissue evidence="2">Seedlings</tissue>
    </source>
</reference>
<dbReference type="PANTHER" id="PTHR34835">
    <property type="entry name" value="OS07G0283600 PROTEIN-RELATED"/>
    <property type="match status" value="1"/>
</dbReference>
<proteinExistence type="predicted"/>
<keyword evidence="3" id="KW-1185">Reference proteome</keyword>
<dbReference type="AlphaFoldDB" id="A0A9R1X195"/>
<evidence type="ECO:0000256" key="1">
    <source>
        <dbReference type="SAM" id="Coils"/>
    </source>
</evidence>
<organism evidence="2 3">
    <name type="scientific">Lactuca sativa</name>
    <name type="common">Garden lettuce</name>
    <dbReference type="NCBI Taxonomy" id="4236"/>
    <lineage>
        <taxon>Eukaryota</taxon>
        <taxon>Viridiplantae</taxon>
        <taxon>Streptophyta</taxon>
        <taxon>Embryophyta</taxon>
        <taxon>Tracheophyta</taxon>
        <taxon>Spermatophyta</taxon>
        <taxon>Magnoliopsida</taxon>
        <taxon>eudicotyledons</taxon>
        <taxon>Gunneridae</taxon>
        <taxon>Pentapetalae</taxon>
        <taxon>asterids</taxon>
        <taxon>campanulids</taxon>
        <taxon>Asterales</taxon>
        <taxon>Asteraceae</taxon>
        <taxon>Cichorioideae</taxon>
        <taxon>Cichorieae</taxon>
        <taxon>Lactucinae</taxon>
        <taxon>Lactuca</taxon>
    </lineage>
</organism>
<sequence>MVSEDHQVFDGWMKELEGGKAHATNYKKIIQKSEQVEMNFKLGFIALFVNTFAESIPMGTNNLVPVRALVEVDDISKIDWCAYLLYCVKNSKGRWHPDNPKCYYRGPMLLLLLIYCDEIECKLQKIERKAPLVTMWTADKLKERQSFEIEAGGFGVGDLIEQSSNLERKKNENQDTRIEEYEEKYEKNFNNVSTEKVNMEDIIFPCLSKFPEDNRTKEMIRKFRDIFSTTLFSSREKSETIKERTEVKADRDEELNKTNISDFDDDKDEGMNTKLVIFLAVKPLTQKFPENEERQEEDQDMNVDDPINLSLENNIGEETIRHPHNPERQIEFEGINVNDKINLALEVNNIYETIGKKNLEENVESKNLVEGGEMIGGEKIREGNIVEKVVGDSIDESSIVTPKHDPKGMKIVDKVIGDNNIGESSIVTPKHNPKGISIDFSPWSDSFIEKLDEDLFRIFSNRNPDSNTISNPVVKSPVPKKTNI</sequence>
<keyword evidence="1" id="KW-0175">Coiled coil</keyword>
<accession>A0A9R1X195</accession>
<dbReference type="PANTHER" id="PTHR34835:SF90">
    <property type="entry name" value="AMINOTRANSFERASE-LIKE PLANT MOBILE DOMAIN-CONTAINING PROTEIN"/>
    <property type="match status" value="1"/>
</dbReference>
<name>A0A9R1X195_LACSA</name>
<dbReference type="Proteomes" id="UP000235145">
    <property type="component" value="Unassembled WGS sequence"/>
</dbReference>
<protein>
    <submittedName>
        <fullName evidence="2">Uncharacterized protein</fullName>
    </submittedName>
</protein>
<dbReference type="EMBL" id="NBSK02000008">
    <property type="protein sequence ID" value="KAJ0194509.1"/>
    <property type="molecule type" value="Genomic_DNA"/>
</dbReference>
<gene>
    <name evidence="2" type="ORF">LSAT_V11C800428370</name>
</gene>
<evidence type="ECO:0000313" key="3">
    <source>
        <dbReference type="Proteomes" id="UP000235145"/>
    </source>
</evidence>
<comment type="caution">
    <text evidence="2">The sequence shown here is derived from an EMBL/GenBank/DDBJ whole genome shotgun (WGS) entry which is preliminary data.</text>
</comment>
<evidence type="ECO:0000313" key="2">
    <source>
        <dbReference type="EMBL" id="KAJ0194509.1"/>
    </source>
</evidence>